<keyword evidence="8 11" id="KW-1133">Transmembrane helix</keyword>
<evidence type="ECO:0000313" key="14">
    <source>
        <dbReference type="Proteomes" id="UP000707206"/>
    </source>
</evidence>
<dbReference type="GO" id="GO:0046872">
    <property type="term" value="F:metal ion binding"/>
    <property type="evidence" value="ECO:0007669"/>
    <property type="project" value="UniProtKB-KW"/>
</dbReference>
<feature type="transmembrane region" description="Helical" evidence="11">
    <location>
        <begin position="412"/>
        <end position="434"/>
    </location>
</feature>
<proteinExistence type="inferred from homology"/>
<dbReference type="CDD" id="cd06163">
    <property type="entry name" value="S2P-M50_PDZ_RseP-like"/>
    <property type="match status" value="2"/>
</dbReference>
<keyword evidence="9 11" id="KW-0482">Metalloprotease</keyword>
<keyword evidence="14" id="KW-1185">Reference proteome</keyword>
<dbReference type="Gene3D" id="2.30.42.10">
    <property type="match status" value="2"/>
</dbReference>
<dbReference type="NCBIfam" id="TIGR00054">
    <property type="entry name" value="RIP metalloprotease RseP"/>
    <property type="match status" value="1"/>
</dbReference>
<dbReference type="GO" id="GO:0006508">
    <property type="term" value="P:proteolysis"/>
    <property type="evidence" value="ECO:0007669"/>
    <property type="project" value="UniProtKB-KW"/>
</dbReference>
<dbReference type="EMBL" id="VIKU02000004">
    <property type="protein sequence ID" value="NHF60377.1"/>
    <property type="molecule type" value="Genomic_DNA"/>
</dbReference>
<reference evidence="13" key="1">
    <citation type="submission" date="2019-07" db="EMBL/GenBank/DDBJ databases">
        <authorList>
            <person name="De-Chao Zhang Q."/>
        </authorList>
    </citation>
    <scope>NUCLEOTIDE SEQUENCE</scope>
    <source>
        <strain evidence="13">TP-CH-4</strain>
    </source>
</reference>
<evidence type="ECO:0000256" key="5">
    <source>
        <dbReference type="ARBA" id="ARBA00022692"/>
    </source>
</evidence>
<comment type="similarity">
    <text evidence="3 11">Belongs to the peptidase M50B family.</text>
</comment>
<dbReference type="GO" id="GO:0004222">
    <property type="term" value="F:metalloendopeptidase activity"/>
    <property type="evidence" value="ECO:0007669"/>
    <property type="project" value="InterPro"/>
</dbReference>
<dbReference type="InterPro" id="IPR008915">
    <property type="entry name" value="Peptidase_M50"/>
</dbReference>
<comment type="subcellular location">
    <subcellularLocation>
        <location evidence="2">Membrane</location>
        <topology evidence="2">Multi-pass membrane protein</topology>
    </subcellularLocation>
</comment>
<dbReference type="PANTHER" id="PTHR42837:SF2">
    <property type="entry name" value="MEMBRANE METALLOPROTEASE ARASP2, CHLOROPLASTIC-RELATED"/>
    <property type="match status" value="1"/>
</dbReference>
<evidence type="ECO:0000256" key="9">
    <source>
        <dbReference type="ARBA" id="ARBA00023049"/>
    </source>
</evidence>
<dbReference type="InterPro" id="IPR001478">
    <property type="entry name" value="PDZ"/>
</dbReference>
<evidence type="ECO:0000313" key="13">
    <source>
        <dbReference type="EMBL" id="NHF60377.1"/>
    </source>
</evidence>
<dbReference type="EC" id="3.4.24.-" evidence="11"/>
<feature type="domain" description="PDZ" evidence="12">
    <location>
        <begin position="190"/>
        <end position="275"/>
    </location>
</feature>
<keyword evidence="10 11" id="KW-0472">Membrane</keyword>
<dbReference type="SMART" id="SM00228">
    <property type="entry name" value="PDZ"/>
    <property type="match status" value="2"/>
</dbReference>
<keyword evidence="11" id="KW-0479">Metal-binding</keyword>
<dbReference type="Proteomes" id="UP000707206">
    <property type="component" value="Unassembled WGS sequence"/>
</dbReference>
<evidence type="ECO:0000256" key="3">
    <source>
        <dbReference type="ARBA" id="ARBA00007931"/>
    </source>
</evidence>
<evidence type="ECO:0000259" key="12">
    <source>
        <dbReference type="SMART" id="SM00228"/>
    </source>
</evidence>
<name>A0A967E6C7_9FLAO</name>
<feature type="transmembrane region" description="Helical" evidence="11">
    <location>
        <begin position="7"/>
        <end position="27"/>
    </location>
</feature>
<dbReference type="RefSeq" id="WP_152574887.1">
    <property type="nucleotide sequence ID" value="NZ_VIKU02000004.1"/>
</dbReference>
<dbReference type="Pfam" id="PF02163">
    <property type="entry name" value="Peptidase_M50"/>
    <property type="match status" value="1"/>
</dbReference>
<feature type="transmembrane region" description="Helical" evidence="11">
    <location>
        <begin position="99"/>
        <end position="121"/>
    </location>
</feature>
<sequence length="439" mass="49922">MTLTLQIIQFVVIISILVILHEFGHFLPARWFKTKVEKFYLFFDWKFSLFKKKIGETEYGIGWLPLGGYVKIAGMIDESMDTEQMQQEPQPWEFRSKPAWQRLIIMLGGVTVNFFLAWIIYSMLLFSNGDTYIPADSLKYGILVDSVGEQLGLRTGDKILAVDGKETKKFNDAVLQIILGDEVTVERDGQQLTVPLSDEGKATVFQQQGRNFLSYRSKPIIEVVADSSVAKDAGILPGDEITMVGNQKIEYWDQFREIIGTSKGEDINIKVLRDGRTENLSLRVPDEGMIGVQLDFKDLRVTDDYDFLASIPAGFNRTIKVLTDQVRQFKVIFNSKTGAYKQVKGPIGIVEMMSPTWDWDFFWNFLAMFSVWLAFVNLLPIPALDGGHVMFLLYEIVSGRPPSQKVLETGQIIGFVIIMGLMAVIFGNDIWNIVKRFIE</sequence>
<reference evidence="13" key="2">
    <citation type="submission" date="2020-03" db="EMBL/GenBank/DDBJ databases">
        <title>Flavobacteriaceae bacterium strain TP-CH-4, a member of the family Flavobacteriaceae isolated from a deep-sea seamount.</title>
        <authorList>
            <person name="Zhang D.-C."/>
        </authorList>
    </citation>
    <scope>NUCLEOTIDE SEQUENCE</scope>
    <source>
        <strain evidence="13">TP-CH-4</strain>
    </source>
</reference>
<dbReference type="SUPFAM" id="SSF50156">
    <property type="entry name" value="PDZ domain-like"/>
    <property type="match status" value="2"/>
</dbReference>
<evidence type="ECO:0000256" key="8">
    <source>
        <dbReference type="ARBA" id="ARBA00022989"/>
    </source>
</evidence>
<comment type="cofactor">
    <cofactor evidence="1 11">
        <name>Zn(2+)</name>
        <dbReference type="ChEBI" id="CHEBI:29105"/>
    </cofactor>
</comment>
<feature type="transmembrane region" description="Helical" evidence="11">
    <location>
        <begin position="361"/>
        <end position="384"/>
    </location>
</feature>
<dbReference type="PANTHER" id="PTHR42837">
    <property type="entry name" value="REGULATOR OF SIGMA-E PROTEASE RSEP"/>
    <property type="match status" value="1"/>
</dbReference>
<dbReference type="InterPro" id="IPR004387">
    <property type="entry name" value="Pept_M50_Zn"/>
</dbReference>
<accession>A0A967E6C7</accession>
<protein>
    <recommendedName>
        <fullName evidence="11">Zinc metalloprotease</fullName>
        <ecNumber evidence="11">3.4.24.-</ecNumber>
    </recommendedName>
</protein>
<dbReference type="AlphaFoldDB" id="A0A967E6C7"/>
<evidence type="ECO:0000256" key="4">
    <source>
        <dbReference type="ARBA" id="ARBA00022670"/>
    </source>
</evidence>
<evidence type="ECO:0000256" key="1">
    <source>
        <dbReference type="ARBA" id="ARBA00001947"/>
    </source>
</evidence>
<dbReference type="InterPro" id="IPR036034">
    <property type="entry name" value="PDZ_sf"/>
</dbReference>
<dbReference type="CDD" id="cd23081">
    <property type="entry name" value="cpPDZ_EcRseP-like"/>
    <property type="match status" value="1"/>
</dbReference>
<comment type="caution">
    <text evidence="13">The sequence shown here is derived from an EMBL/GenBank/DDBJ whole genome shotgun (WGS) entry which is preliminary data.</text>
</comment>
<organism evidence="13 14">
    <name type="scientific">Pelagihabitans pacificus</name>
    <dbReference type="NCBI Taxonomy" id="2696054"/>
    <lineage>
        <taxon>Bacteria</taxon>
        <taxon>Pseudomonadati</taxon>
        <taxon>Bacteroidota</taxon>
        <taxon>Flavobacteriia</taxon>
        <taxon>Flavobacteriales</taxon>
        <taxon>Flavobacteriaceae</taxon>
        <taxon>Pelagihabitans</taxon>
    </lineage>
</organism>
<evidence type="ECO:0000256" key="10">
    <source>
        <dbReference type="ARBA" id="ARBA00023136"/>
    </source>
</evidence>
<evidence type="ECO:0000256" key="7">
    <source>
        <dbReference type="ARBA" id="ARBA00022833"/>
    </source>
</evidence>
<keyword evidence="6 11" id="KW-0378">Hydrolase</keyword>
<keyword evidence="5 11" id="KW-0812">Transmembrane</keyword>
<keyword evidence="7 11" id="KW-0862">Zinc</keyword>
<evidence type="ECO:0000256" key="2">
    <source>
        <dbReference type="ARBA" id="ARBA00004141"/>
    </source>
</evidence>
<feature type="domain" description="PDZ" evidence="12">
    <location>
        <begin position="122"/>
        <end position="189"/>
    </location>
</feature>
<dbReference type="GO" id="GO:0016020">
    <property type="term" value="C:membrane"/>
    <property type="evidence" value="ECO:0007669"/>
    <property type="project" value="UniProtKB-SubCell"/>
</dbReference>
<gene>
    <name evidence="13" type="primary">rseP</name>
    <name evidence="13" type="ORF">FK220_013570</name>
</gene>
<keyword evidence="4" id="KW-0645">Protease</keyword>
<evidence type="ECO:0000256" key="11">
    <source>
        <dbReference type="RuleBase" id="RU362031"/>
    </source>
</evidence>
<evidence type="ECO:0000256" key="6">
    <source>
        <dbReference type="ARBA" id="ARBA00022801"/>
    </source>
</evidence>